<evidence type="ECO:0000313" key="2">
    <source>
        <dbReference type="EMBL" id="GAP39433.1"/>
    </source>
</evidence>
<dbReference type="EMBL" id="DF968179">
    <property type="protein sequence ID" value="GAP39433.1"/>
    <property type="molecule type" value="Genomic_DNA"/>
</dbReference>
<sequence>MPGFDGTGPLGNGPFGRGMGPCGGGTVGRGLGRGFFRGNFGWGAGFFSATMPEAKEVMEQRKNWLENQLAVIKQSLQDIEGK</sequence>
<proteinExistence type="predicted"/>
<dbReference type="AlphaFoldDB" id="A0A0K8P9U3"/>
<gene>
    <name evidence="2" type="ORF">ATC1_11367</name>
</gene>
<evidence type="ECO:0008006" key="4">
    <source>
        <dbReference type="Google" id="ProtNLM"/>
    </source>
</evidence>
<organism evidence="2">
    <name type="scientific">Flexilinea flocculi</name>
    <dbReference type="NCBI Taxonomy" id="1678840"/>
    <lineage>
        <taxon>Bacteria</taxon>
        <taxon>Bacillati</taxon>
        <taxon>Chloroflexota</taxon>
        <taxon>Anaerolineae</taxon>
        <taxon>Anaerolineales</taxon>
        <taxon>Anaerolineaceae</taxon>
        <taxon>Flexilinea</taxon>
    </lineage>
</organism>
<keyword evidence="3" id="KW-1185">Reference proteome</keyword>
<dbReference type="InterPro" id="IPR035205">
    <property type="entry name" value="DUF5320"/>
</dbReference>
<evidence type="ECO:0000313" key="3">
    <source>
        <dbReference type="Proteomes" id="UP000053370"/>
    </source>
</evidence>
<dbReference type="Pfam" id="PF17253">
    <property type="entry name" value="DUF5320"/>
    <property type="match status" value="1"/>
</dbReference>
<dbReference type="Proteomes" id="UP000053370">
    <property type="component" value="Unassembled WGS sequence"/>
</dbReference>
<protein>
    <recommendedName>
        <fullName evidence="4">Cytoplasmic protein</fullName>
    </recommendedName>
</protein>
<feature type="region of interest" description="Disordered" evidence="1">
    <location>
        <begin position="1"/>
        <end position="23"/>
    </location>
</feature>
<dbReference type="STRING" id="1678840.ATC1_11367"/>
<evidence type="ECO:0000256" key="1">
    <source>
        <dbReference type="SAM" id="MobiDB-lite"/>
    </source>
</evidence>
<dbReference type="RefSeq" id="WP_062277743.1">
    <property type="nucleotide sequence ID" value="NZ_DF968179.1"/>
</dbReference>
<accession>A0A0K8P9U3</accession>
<name>A0A0K8P9U3_9CHLR</name>
<reference evidence="2" key="1">
    <citation type="journal article" date="2015" name="Genome Announc.">
        <title>Draft Genome Sequence of Anaerolineae Strain TC1, a Novel Isolate from a Methanogenic Wastewater Treatment System.</title>
        <authorList>
            <person name="Matsuura N."/>
            <person name="Tourlousse D.M."/>
            <person name="Sun L."/>
            <person name="Toyonaga M."/>
            <person name="Kuroda K."/>
            <person name="Ohashi A."/>
            <person name="Cruz R."/>
            <person name="Yamaguchi T."/>
            <person name="Sekiguchi Y."/>
        </authorList>
    </citation>
    <scope>NUCLEOTIDE SEQUENCE [LARGE SCALE GENOMIC DNA]</scope>
    <source>
        <strain evidence="2">TC1</strain>
    </source>
</reference>